<keyword evidence="2" id="KW-0813">Transport</keyword>
<feature type="domain" description="ABC transporter" evidence="11">
    <location>
        <begin position="4"/>
        <end position="236"/>
    </location>
</feature>
<name>A0A934HWQ6_9CORY</name>
<evidence type="ECO:0000259" key="11">
    <source>
        <dbReference type="PROSITE" id="PS50893"/>
    </source>
</evidence>
<dbReference type="InterPro" id="IPR008995">
    <property type="entry name" value="Mo/tungstate-bd_C_term_dom"/>
</dbReference>
<evidence type="ECO:0000256" key="9">
    <source>
        <dbReference type="ARBA" id="ARBA00080647"/>
    </source>
</evidence>
<protein>
    <recommendedName>
        <fullName evidence="8">Trehalose import ATP-binding protein SugC</fullName>
    </recommendedName>
    <alternativeName>
        <fullName evidence="10">Nucleotide-binding domain of SugABC transporter</fullName>
    </alternativeName>
    <alternativeName>
        <fullName evidence="9">SugABC transporter ATPase SugC</fullName>
    </alternativeName>
</protein>
<comment type="caution">
    <text evidence="12">The sequence shown here is derived from an EMBL/GenBank/DDBJ whole genome shotgun (WGS) entry which is preliminary data.</text>
</comment>
<dbReference type="InterPro" id="IPR017871">
    <property type="entry name" value="ABC_transporter-like_CS"/>
</dbReference>
<dbReference type="RefSeq" id="WP_198737382.1">
    <property type="nucleotide sequence ID" value="NZ_JAEIOS010000009.1"/>
</dbReference>
<dbReference type="GO" id="GO:0008643">
    <property type="term" value="P:carbohydrate transport"/>
    <property type="evidence" value="ECO:0007669"/>
    <property type="project" value="InterPro"/>
</dbReference>
<dbReference type="GO" id="GO:0055052">
    <property type="term" value="C:ATP-binding cassette (ABC) transporter complex, substrate-binding subunit-containing"/>
    <property type="evidence" value="ECO:0007669"/>
    <property type="project" value="TreeGrafter"/>
</dbReference>
<reference evidence="12" key="1">
    <citation type="submission" date="2020-12" db="EMBL/GenBank/DDBJ databases">
        <title>Genome public.</title>
        <authorList>
            <person name="Sun Q."/>
        </authorList>
    </citation>
    <scope>NUCLEOTIDE SEQUENCE</scope>
    <source>
        <strain evidence="12">CCM 8863</strain>
    </source>
</reference>
<accession>A0A934HWQ6</accession>
<dbReference type="Gene3D" id="2.40.50.100">
    <property type="match status" value="1"/>
</dbReference>
<dbReference type="SUPFAM" id="SSF50331">
    <property type="entry name" value="MOP-like"/>
    <property type="match status" value="1"/>
</dbReference>
<dbReference type="SMART" id="SM00382">
    <property type="entry name" value="AAA"/>
    <property type="match status" value="1"/>
</dbReference>
<evidence type="ECO:0000256" key="2">
    <source>
        <dbReference type="ARBA" id="ARBA00022448"/>
    </source>
</evidence>
<dbReference type="InterPro" id="IPR040582">
    <property type="entry name" value="OB_MalK-like"/>
</dbReference>
<evidence type="ECO:0000256" key="6">
    <source>
        <dbReference type="ARBA" id="ARBA00056091"/>
    </source>
</evidence>
<dbReference type="AlphaFoldDB" id="A0A934HWQ6"/>
<evidence type="ECO:0000256" key="8">
    <source>
        <dbReference type="ARBA" id="ARBA00072105"/>
    </source>
</evidence>
<dbReference type="PANTHER" id="PTHR43875">
    <property type="entry name" value="MALTODEXTRIN IMPORT ATP-BINDING PROTEIN MSMX"/>
    <property type="match status" value="1"/>
</dbReference>
<evidence type="ECO:0000313" key="12">
    <source>
        <dbReference type="EMBL" id="MBI8988333.1"/>
    </source>
</evidence>
<dbReference type="NCBIfam" id="NF008653">
    <property type="entry name" value="PRK11650.1"/>
    <property type="match status" value="1"/>
</dbReference>
<dbReference type="InterPro" id="IPR027417">
    <property type="entry name" value="P-loop_NTPase"/>
</dbReference>
<dbReference type="InterPro" id="IPR003593">
    <property type="entry name" value="AAA+_ATPase"/>
</dbReference>
<dbReference type="PANTHER" id="PTHR43875:SF1">
    <property type="entry name" value="OSMOPROTECTIVE COMPOUNDS UPTAKE ATP-BINDING PROTEIN GGTA"/>
    <property type="match status" value="1"/>
</dbReference>
<comment type="function">
    <text evidence="6">Part of the ABC transporter complex LpqY-SugA-SugB-SugC, which is highly specific for uptake of trehalose. Involved in the recycling of extracellular trehalose released from trehalose-containing molecules synthesized by M.tuberculosis. Trehalose uptake is essential for virulence. Responsible for energy coupling to the transport system.</text>
</comment>
<evidence type="ECO:0000256" key="7">
    <source>
        <dbReference type="ARBA" id="ARBA00063658"/>
    </source>
</evidence>
<dbReference type="InterPro" id="IPR015855">
    <property type="entry name" value="ABC_transpr_MalK-like"/>
</dbReference>
<organism evidence="12 13">
    <name type="scientific">Corynebacterium meridianum</name>
    <dbReference type="NCBI Taxonomy" id="2765363"/>
    <lineage>
        <taxon>Bacteria</taxon>
        <taxon>Bacillati</taxon>
        <taxon>Actinomycetota</taxon>
        <taxon>Actinomycetes</taxon>
        <taxon>Mycobacteriales</taxon>
        <taxon>Corynebacteriaceae</taxon>
        <taxon>Corynebacterium</taxon>
    </lineage>
</organism>
<evidence type="ECO:0000256" key="10">
    <source>
        <dbReference type="ARBA" id="ARBA00082626"/>
    </source>
</evidence>
<keyword evidence="13" id="KW-1185">Reference proteome</keyword>
<evidence type="ECO:0000313" key="13">
    <source>
        <dbReference type="Proteomes" id="UP000645966"/>
    </source>
</evidence>
<evidence type="ECO:0000256" key="1">
    <source>
        <dbReference type="ARBA" id="ARBA00004515"/>
    </source>
</evidence>
<dbReference type="Pfam" id="PF17912">
    <property type="entry name" value="OB_MalK"/>
    <property type="match status" value="1"/>
</dbReference>
<dbReference type="GO" id="GO:0005524">
    <property type="term" value="F:ATP binding"/>
    <property type="evidence" value="ECO:0007669"/>
    <property type="project" value="UniProtKB-KW"/>
</dbReference>
<dbReference type="InterPro" id="IPR012340">
    <property type="entry name" value="NA-bd_OB-fold"/>
</dbReference>
<dbReference type="SUPFAM" id="SSF52540">
    <property type="entry name" value="P-loop containing nucleoside triphosphate hydrolases"/>
    <property type="match status" value="1"/>
</dbReference>
<dbReference type="Gene3D" id="3.40.50.300">
    <property type="entry name" value="P-loop containing nucleotide triphosphate hydrolases"/>
    <property type="match status" value="1"/>
</dbReference>
<proteinExistence type="predicted"/>
<dbReference type="InterPro" id="IPR047641">
    <property type="entry name" value="ABC_transpr_MalK/UgpC-like"/>
</dbReference>
<evidence type="ECO:0000256" key="5">
    <source>
        <dbReference type="ARBA" id="ARBA00050305"/>
    </source>
</evidence>
<comment type="subcellular location">
    <subcellularLocation>
        <location evidence="1">Cell inner membrane</location>
        <topology evidence="1">Peripheral membrane protein</topology>
        <orientation evidence="1">Cytoplasmic side</orientation>
    </subcellularLocation>
</comment>
<evidence type="ECO:0000256" key="4">
    <source>
        <dbReference type="ARBA" id="ARBA00022840"/>
    </source>
</evidence>
<keyword evidence="4 12" id="KW-0067">ATP-binding</keyword>
<dbReference type="PROSITE" id="PS50893">
    <property type="entry name" value="ABC_TRANSPORTER_2"/>
    <property type="match status" value="1"/>
</dbReference>
<dbReference type="InterPro" id="IPR003439">
    <property type="entry name" value="ABC_transporter-like_ATP-bd"/>
</dbReference>
<dbReference type="Proteomes" id="UP000645966">
    <property type="component" value="Unassembled WGS sequence"/>
</dbReference>
<dbReference type="EMBL" id="JAEIOS010000009">
    <property type="protein sequence ID" value="MBI8988333.1"/>
    <property type="molecule type" value="Genomic_DNA"/>
</dbReference>
<evidence type="ECO:0000256" key="3">
    <source>
        <dbReference type="ARBA" id="ARBA00022741"/>
    </source>
</evidence>
<dbReference type="Gene3D" id="2.40.50.140">
    <property type="entry name" value="Nucleic acid-binding proteins"/>
    <property type="match status" value="1"/>
</dbReference>
<comment type="subunit">
    <text evidence="7">Monomer. Homodimerizes in the presence of ATP. The complex is composed of two ATP-binding proteins (SugC), two transmembrane proteins (SugA and SugB) and a solute-binding protein (LpqY).</text>
</comment>
<dbReference type="PROSITE" id="PS00211">
    <property type="entry name" value="ABC_TRANSPORTER_1"/>
    <property type="match status" value="1"/>
</dbReference>
<dbReference type="CDD" id="cd03301">
    <property type="entry name" value="ABC_MalK_N"/>
    <property type="match status" value="1"/>
</dbReference>
<comment type="catalytic activity">
    <reaction evidence="5">
        <text>alpha,alpha-trehalose(out) + ATP + H2O = alpha,alpha-trehalose(in) + ADP + phosphate + H(+)</text>
        <dbReference type="Rhea" id="RHEA:75203"/>
        <dbReference type="ChEBI" id="CHEBI:15377"/>
        <dbReference type="ChEBI" id="CHEBI:15378"/>
        <dbReference type="ChEBI" id="CHEBI:16551"/>
        <dbReference type="ChEBI" id="CHEBI:30616"/>
        <dbReference type="ChEBI" id="CHEBI:43474"/>
        <dbReference type="ChEBI" id="CHEBI:456216"/>
    </reaction>
</comment>
<dbReference type="Pfam" id="PF00005">
    <property type="entry name" value="ABC_tran"/>
    <property type="match status" value="1"/>
</dbReference>
<dbReference type="GO" id="GO:0016887">
    <property type="term" value="F:ATP hydrolysis activity"/>
    <property type="evidence" value="ECO:0007669"/>
    <property type="project" value="InterPro"/>
</dbReference>
<dbReference type="GO" id="GO:0140359">
    <property type="term" value="F:ABC-type transporter activity"/>
    <property type="evidence" value="ECO:0007669"/>
    <property type="project" value="InterPro"/>
</dbReference>
<gene>
    <name evidence="12" type="primary">ugpC</name>
    <name evidence="12" type="ORF">JDV75_00935</name>
</gene>
<dbReference type="FunFam" id="3.40.50.300:FF:000042">
    <property type="entry name" value="Maltose/maltodextrin ABC transporter, ATP-binding protein"/>
    <property type="match status" value="1"/>
</dbReference>
<keyword evidence="3" id="KW-0547">Nucleotide-binding</keyword>
<sequence>MATVTFDKASRIYPGADHPAVDELDLHIENGEFLVLVGPSGCGKSTSLRMLAGLEDVNSGRILIGDRDVTSVLPKDRDIAMVFQNYALYPHMTVRENMGFALKISKTPKDEIARRVDEAAAILGLEPFLDRKPKALSGGQRQRVAMGRAIVRKPQVFLMDEPLSNLDAKLRVQTRTQIASLQRNLGVTTVYVTHDQTEALTMGDRIAVLKDGVLQQCGTPQDMYDRPVNKFVAGFIGSPAMNLGTFHVDGDEARLGSAAVRLPRDTVAALTEADGGRITIGFRPESLEVVSEQVGTTIPVVVDLVEELGSDAYIYGHLAGAADSAIGSGPDDSADSPIIVRVSPRTAPKRGETIHVRIRENQQHCFSAATGERIA</sequence>